<comment type="caution">
    <text evidence="7">The sequence shown here is derived from an EMBL/GenBank/DDBJ whole genome shotgun (WGS) entry which is preliminary data.</text>
</comment>
<feature type="transmembrane region" description="Helical" evidence="6">
    <location>
        <begin position="204"/>
        <end position="224"/>
    </location>
</feature>
<feature type="transmembrane region" description="Helical" evidence="6">
    <location>
        <begin position="236"/>
        <end position="258"/>
    </location>
</feature>
<gene>
    <name evidence="7" type="ORF">BCUN_1245</name>
</gene>
<protein>
    <submittedName>
        <fullName evidence="7">Amino acid permease-associated protein</fullName>
    </submittedName>
</protein>
<dbReference type="PANTHER" id="PTHR42770">
    <property type="entry name" value="AMINO ACID TRANSPORTER-RELATED"/>
    <property type="match status" value="1"/>
</dbReference>
<dbReference type="Gene3D" id="1.20.1740.10">
    <property type="entry name" value="Amino acid/polyamine transporter I"/>
    <property type="match status" value="1"/>
</dbReference>
<keyword evidence="2" id="KW-1003">Cell membrane</keyword>
<evidence type="ECO:0000313" key="8">
    <source>
        <dbReference type="Proteomes" id="UP000029067"/>
    </source>
</evidence>
<dbReference type="GO" id="GO:0022857">
    <property type="term" value="F:transmembrane transporter activity"/>
    <property type="evidence" value="ECO:0007669"/>
    <property type="project" value="InterPro"/>
</dbReference>
<name>A0A087AYB3_9BIFI</name>
<feature type="transmembrane region" description="Helical" evidence="6">
    <location>
        <begin position="162"/>
        <end position="184"/>
    </location>
</feature>
<dbReference type="InterPro" id="IPR002293">
    <property type="entry name" value="AA/rel_permease1"/>
</dbReference>
<keyword evidence="3 6" id="KW-0812">Transmembrane</keyword>
<keyword evidence="4 6" id="KW-1133">Transmembrane helix</keyword>
<feature type="transmembrane region" description="Helical" evidence="6">
    <location>
        <begin position="132"/>
        <end position="150"/>
    </location>
</feature>
<dbReference type="PIRSF" id="PIRSF006060">
    <property type="entry name" value="AA_transporter"/>
    <property type="match status" value="1"/>
</dbReference>
<evidence type="ECO:0000256" key="6">
    <source>
        <dbReference type="SAM" id="Phobius"/>
    </source>
</evidence>
<feature type="transmembrane region" description="Helical" evidence="6">
    <location>
        <begin position="287"/>
        <end position="307"/>
    </location>
</feature>
<organism evidence="7 8">
    <name type="scientific">Bifidobacterium cuniculi</name>
    <dbReference type="NCBI Taxonomy" id="1688"/>
    <lineage>
        <taxon>Bacteria</taxon>
        <taxon>Bacillati</taxon>
        <taxon>Actinomycetota</taxon>
        <taxon>Actinomycetes</taxon>
        <taxon>Bifidobacteriales</taxon>
        <taxon>Bifidobacteriaceae</taxon>
        <taxon>Bifidobacterium</taxon>
    </lineage>
</organism>
<dbReference type="Pfam" id="PF13520">
    <property type="entry name" value="AA_permease_2"/>
    <property type="match status" value="1"/>
</dbReference>
<feature type="transmembrane region" description="Helical" evidence="6">
    <location>
        <begin position="341"/>
        <end position="361"/>
    </location>
</feature>
<sequence>MEPTGQQPQIKRTLGTFSIVMMVVAATAPLTVVAGTQPLVMLYAQNNSIPVYYLATGIILILFSVGFTTMSEHVPNAGAFYSYIQAGLGRRMGLGAATMALLSYTLICIAVMSYLGYSTAATITLFFPSMNIPWYVCALAWWAVIAFLGYHNIDMSSKVLGVFLVLEIAVVTVVDLAVMVRGGADGLDAAPFSPTNFLSGTPGMGLMWAFFGFIGYEATAVFRSEAKDPDRTIPRATYCAVAFIALFYGFSAWCLVMGGGSGNALAMANETQDGYVLVLATTFVGKWLADVIQCLLVTSLFACVLSLHNVAARYTYTLAGVKVLPDKLAEIHPRHCTPSNASMAISAVTFALLAVVTIIGLDPLVIYAWFANAATLGLLLLQCLTSISVIVFFRRVKSRKGVWHTVIAPAISTVALGFVTFVIITNFPALTGDNTSAIIMGILIPASFALGARLAGRMKKQRPHDYERLAGMVLAAEA</sequence>
<dbReference type="EMBL" id="JGYV01000007">
    <property type="protein sequence ID" value="KFI63763.1"/>
    <property type="molecule type" value="Genomic_DNA"/>
</dbReference>
<dbReference type="PANTHER" id="PTHR42770:SF16">
    <property type="entry name" value="AMINO ACID PERMEASE"/>
    <property type="match status" value="1"/>
</dbReference>
<reference evidence="7 8" key="1">
    <citation type="submission" date="2014-03" db="EMBL/GenBank/DDBJ databases">
        <title>Genomics of Bifidobacteria.</title>
        <authorList>
            <person name="Ventura M."/>
            <person name="Milani C."/>
            <person name="Lugli G.A."/>
        </authorList>
    </citation>
    <scope>NUCLEOTIDE SEQUENCE [LARGE SCALE GENOMIC DNA]</scope>
    <source>
        <strain evidence="7 8">LMG 10738</strain>
    </source>
</reference>
<dbReference type="STRING" id="1688.BCUN_1245"/>
<evidence type="ECO:0000256" key="4">
    <source>
        <dbReference type="ARBA" id="ARBA00022989"/>
    </source>
</evidence>
<dbReference type="GO" id="GO:0005886">
    <property type="term" value="C:plasma membrane"/>
    <property type="evidence" value="ECO:0007669"/>
    <property type="project" value="UniProtKB-SubCell"/>
</dbReference>
<dbReference type="AlphaFoldDB" id="A0A087AYB3"/>
<feature type="transmembrane region" description="Helical" evidence="6">
    <location>
        <begin position="12"/>
        <end position="32"/>
    </location>
</feature>
<feature type="transmembrane region" description="Helical" evidence="6">
    <location>
        <begin position="92"/>
        <end position="112"/>
    </location>
</feature>
<feature type="transmembrane region" description="Helical" evidence="6">
    <location>
        <begin position="436"/>
        <end position="455"/>
    </location>
</feature>
<feature type="transmembrane region" description="Helical" evidence="6">
    <location>
        <begin position="367"/>
        <end position="393"/>
    </location>
</feature>
<evidence type="ECO:0000313" key="7">
    <source>
        <dbReference type="EMBL" id="KFI63763.1"/>
    </source>
</evidence>
<feature type="transmembrane region" description="Helical" evidence="6">
    <location>
        <begin position="52"/>
        <end position="71"/>
    </location>
</feature>
<dbReference type="eggNOG" id="COG0531">
    <property type="taxonomic scope" value="Bacteria"/>
</dbReference>
<dbReference type="InterPro" id="IPR050367">
    <property type="entry name" value="APC_superfamily"/>
</dbReference>
<proteinExistence type="predicted"/>
<evidence type="ECO:0000256" key="3">
    <source>
        <dbReference type="ARBA" id="ARBA00022692"/>
    </source>
</evidence>
<feature type="transmembrane region" description="Helical" evidence="6">
    <location>
        <begin position="405"/>
        <end position="424"/>
    </location>
</feature>
<evidence type="ECO:0000256" key="2">
    <source>
        <dbReference type="ARBA" id="ARBA00022475"/>
    </source>
</evidence>
<evidence type="ECO:0000256" key="5">
    <source>
        <dbReference type="ARBA" id="ARBA00023136"/>
    </source>
</evidence>
<dbReference type="Proteomes" id="UP000029067">
    <property type="component" value="Unassembled WGS sequence"/>
</dbReference>
<comment type="subcellular location">
    <subcellularLocation>
        <location evidence="1">Cell membrane</location>
        <topology evidence="1">Multi-pass membrane protein</topology>
    </subcellularLocation>
</comment>
<accession>A0A087AYB3</accession>
<dbReference type="OrthoDB" id="137613at2"/>
<keyword evidence="5 6" id="KW-0472">Membrane</keyword>
<keyword evidence="8" id="KW-1185">Reference proteome</keyword>
<evidence type="ECO:0000256" key="1">
    <source>
        <dbReference type="ARBA" id="ARBA00004651"/>
    </source>
</evidence>
<dbReference type="RefSeq" id="WP_051920835.1">
    <property type="nucleotide sequence ID" value="NZ_JGYV01000007.1"/>
</dbReference>